<dbReference type="Pfam" id="PF08031">
    <property type="entry name" value="BBE"/>
    <property type="match status" value="1"/>
</dbReference>
<dbReference type="PANTHER" id="PTHR42973:SF39">
    <property type="entry name" value="FAD-BINDING PCMH-TYPE DOMAIN-CONTAINING PROTEIN"/>
    <property type="match status" value="1"/>
</dbReference>
<feature type="signal peptide" evidence="6">
    <location>
        <begin position="1"/>
        <end position="16"/>
    </location>
</feature>
<dbReference type="InParanoid" id="A0A084Q7P7"/>
<organism evidence="8 9">
    <name type="scientific">Stachybotrys chlorohalonatus (strain IBT 40285)</name>
    <dbReference type="NCBI Taxonomy" id="1283841"/>
    <lineage>
        <taxon>Eukaryota</taxon>
        <taxon>Fungi</taxon>
        <taxon>Dikarya</taxon>
        <taxon>Ascomycota</taxon>
        <taxon>Pezizomycotina</taxon>
        <taxon>Sordariomycetes</taxon>
        <taxon>Hypocreomycetidae</taxon>
        <taxon>Hypocreales</taxon>
        <taxon>Stachybotryaceae</taxon>
        <taxon>Stachybotrys</taxon>
    </lineage>
</organism>
<evidence type="ECO:0000256" key="2">
    <source>
        <dbReference type="ARBA" id="ARBA00005466"/>
    </source>
</evidence>
<reference evidence="8 9" key="1">
    <citation type="journal article" date="2014" name="BMC Genomics">
        <title>Comparative genome sequencing reveals chemotype-specific gene clusters in the toxigenic black mold Stachybotrys.</title>
        <authorList>
            <person name="Semeiks J."/>
            <person name="Borek D."/>
            <person name="Otwinowski Z."/>
            <person name="Grishin N.V."/>
        </authorList>
    </citation>
    <scope>NUCLEOTIDE SEQUENCE [LARGE SCALE GENOMIC DNA]</scope>
    <source>
        <strain evidence="8 9">IBT 40285</strain>
    </source>
</reference>
<dbReference type="SUPFAM" id="SSF56176">
    <property type="entry name" value="FAD-binding/transporter-associated domain-like"/>
    <property type="match status" value="1"/>
</dbReference>
<evidence type="ECO:0000313" key="9">
    <source>
        <dbReference type="Proteomes" id="UP000028524"/>
    </source>
</evidence>
<feature type="chain" id="PRO_5001778912" description="FAD-binding PCMH-type domain-containing protein" evidence="6">
    <location>
        <begin position="17"/>
        <end position="581"/>
    </location>
</feature>
<dbReference type="Pfam" id="PF01565">
    <property type="entry name" value="FAD_binding_4"/>
    <property type="match status" value="1"/>
</dbReference>
<dbReference type="InterPro" id="IPR016169">
    <property type="entry name" value="FAD-bd_PCMH_sub2"/>
</dbReference>
<keyword evidence="5" id="KW-0560">Oxidoreductase</keyword>
<evidence type="ECO:0000256" key="6">
    <source>
        <dbReference type="SAM" id="SignalP"/>
    </source>
</evidence>
<dbReference type="OMA" id="HILAKAM"/>
<dbReference type="Proteomes" id="UP000028524">
    <property type="component" value="Unassembled WGS sequence"/>
</dbReference>
<keyword evidence="4" id="KW-0274">FAD</keyword>
<dbReference type="EMBL" id="KL661950">
    <property type="protein sequence ID" value="KFA59982.1"/>
    <property type="molecule type" value="Genomic_DNA"/>
</dbReference>
<keyword evidence="3" id="KW-0285">Flavoprotein</keyword>
<feature type="domain" description="FAD-binding PCMH-type" evidence="7">
    <location>
        <begin position="113"/>
        <end position="292"/>
    </location>
</feature>
<comment type="cofactor">
    <cofactor evidence="1">
        <name>FAD</name>
        <dbReference type="ChEBI" id="CHEBI:57692"/>
    </cofactor>
</comment>
<dbReference type="PROSITE" id="PS51387">
    <property type="entry name" value="FAD_PCMH"/>
    <property type="match status" value="1"/>
</dbReference>
<dbReference type="STRING" id="1283841.A0A084Q7P7"/>
<evidence type="ECO:0000256" key="3">
    <source>
        <dbReference type="ARBA" id="ARBA00022630"/>
    </source>
</evidence>
<dbReference type="InterPro" id="IPR016166">
    <property type="entry name" value="FAD-bd_PCMH"/>
</dbReference>
<dbReference type="InterPro" id="IPR012951">
    <property type="entry name" value="BBE"/>
</dbReference>
<evidence type="ECO:0000313" key="8">
    <source>
        <dbReference type="EMBL" id="KFA59982.1"/>
    </source>
</evidence>
<sequence length="581" mass="61996">MLSVYLFALGASLIAAAPTRNCASCRNIPGDPGWPTTAQWSELNATVSGRLIATNPLSHVCHDPTYDEEACNALKEVWGPPAVQLAEPAEFFSPYFLNQTCVPQTDRGRPCELGNYASYSIDVRGPEDVAAGLAFSERYNIRVSILNTGHDFLGKSAGLGSLSLWTYNLKGMDFIESYNSSYYNGPAAKLGAGVAGGDAVAFAGARGYRVLTGNCPSVGASGGFTQGGGFGPLTGLYGLGSDNVLEWEVVTANGTHLVATPTQNEDLYYALSGGGGGTYGVVLSMTTRVHPEEPVVGAMFNFNVTAAGGVEPFWSAVTIFLSHVGPLVEQGLLIGFDVREGRFTLQVAFAPDGSTPAELTEKLQPLLDDLAEHNGLTAEVLAVGRVAAPNFYQLYRAMSGPFALEGGHSVVGSRFFSRDTVANNAAAVADAFRTTTDGGLFNIVCQGFDASRPTRSSPVAETGATESWRSALFTCFFPTLWDWETTDVDENWAKVPGLQERMVDVILPAMAAVGPNDGAYLNEGNHAQPDFQRTFYGSNYERLRSIKKMHDPSDIFYAVTAVGSEVWAQDAQGRLCRTGIH</sequence>
<dbReference type="AlphaFoldDB" id="A0A084Q7P7"/>
<evidence type="ECO:0000256" key="4">
    <source>
        <dbReference type="ARBA" id="ARBA00022827"/>
    </source>
</evidence>
<keyword evidence="6" id="KW-0732">Signal</keyword>
<dbReference type="InterPro" id="IPR050416">
    <property type="entry name" value="FAD-linked_Oxidoreductase"/>
</dbReference>
<accession>A0A084Q7P7</accession>
<dbReference type="Gene3D" id="3.30.465.10">
    <property type="match status" value="2"/>
</dbReference>
<keyword evidence="9" id="KW-1185">Reference proteome</keyword>
<evidence type="ECO:0000259" key="7">
    <source>
        <dbReference type="PROSITE" id="PS51387"/>
    </source>
</evidence>
<dbReference type="OrthoDB" id="9983560at2759"/>
<dbReference type="GO" id="GO:0071949">
    <property type="term" value="F:FAD binding"/>
    <property type="evidence" value="ECO:0007669"/>
    <property type="project" value="InterPro"/>
</dbReference>
<dbReference type="PANTHER" id="PTHR42973">
    <property type="entry name" value="BINDING OXIDOREDUCTASE, PUTATIVE (AFU_ORTHOLOGUE AFUA_1G17690)-RELATED"/>
    <property type="match status" value="1"/>
</dbReference>
<dbReference type="GO" id="GO:0016491">
    <property type="term" value="F:oxidoreductase activity"/>
    <property type="evidence" value="ECO:0007669"/>
    <property type="project" value="UniProtKB-KW"/>
</dbReference>
<evidence type="ECO:0000256" key="1">
    <source>
        <dbReference type="ARBA" id="ARBA00001974"/>
    </source>
</evidence>
<comment type="similarity">
    <text evidence="2">Belongs to the oxygen-dependent FAD-linked oxidoreductase family.</text>
</comment>
<gene>
    <name evidence="8" type="ORF">S40285_08351</name>
</gene>
<name>A0A084Q7P7_STAC4</name>
<dbReference type="InterPro" id="IPR006094">
    <property type="entry name" value="Oxid_FAD_bind_N"/>
</dbReference>
<proteinExistence type="inferred from homology"/>
<evidence type="ECO:0000256" key="5">
    <source>
        <dbReference type="ARBA" id="ARBA00023002"/>
    </source>
</evidence>
<dbReference type="HOGENOM" id="CLU_018354_4_2_1"/>
<dbReference type="InterPro" id="IPR036318">
    <property type="entry name" value="FAD-bd_PCMH-like_sf"/>
</dbReference>
<protein>
    <recommendedName>
        <fullName evidence="7">FAD-binding PCMH-type domain-containing protein</fullName>
    </recommendedName>
</protein>